<dbReference type="Pfam" id="PF21761">
    <property type="entry name" value="RedAm-like_C"/>
    <property type="match status" value="1"/>
</dbReference>
<dbReference type="InterPro" id="IPR013328">
    <property type="entry name" value="6PGD_dom2"/>
</dbReference>
<gene>
    <name evidence="5" type="ORF">SAMN04488563_0353</name>
</gene>
<evidence type="ECO:0000259" key="3">
    <source>
        <dbReference type="Pfam" id="PF03446"/>
    </source>
</evidence>
<evidence type="ECO:0000256" key="1">
    <source>
        <dbReference type="ARBA" id="ARBA00009080"/>
    </source>
</evidence>
<dbReference type="OrthoDB" id="4535742at2"/>
<protein>
    <submittedName>
        <fullName evidence="5">3-hydroxyisobutyrate dehydrogenase</fullName>
    </submittedName>
</protein>
<feature type="domain" description="NADPH-dependent reductive aminase-like C-terminal" evidence="4">
    <location>
        <begin position="163"/>
        <end position="286"/>
    </location>
</feature>
<dbReference type="InterPro" id="IPR036291">
    <property type="entry name" value="NAD(P)-bd_dom_sf"/>
</dbReference>
<evidence type="ECO:0000313" key="5">
    <source>
        <dbReference type="EMBL" id="SDU15839.1"/>
    </source>
</evidence>
<dbReference type="SUPFAM" id="SSF51735">
    <property type="entry name" value="NAD(P)-binding Rossmann-fold domains"/>
    <property type="match status" value="1"/>
</dbReference>
<evidence type="ECO:0000259" key="4">
    <source>
        <dbReference type="Pfam" id="PF21761"/>
    </source>
</evidence>
<dbReference type="InterPro" id="IPR008927">
    <property type="entry name" value="6-PGluconate_DH-like_C_sf"/>
</dbReference>
<sequence length="300" mass="30995">MTTSPQVTMLGLGNMGQALARAFLAHGHPITVWNRSPEKGDALVAASARRAVTVADAVAGADLVVVCVVDYVAARQLLEPAAAALRGRTVVNLTADSPDAARELAGWAAGHGIDYLDGSIMTPTVTIDTPDAVLIYSGPADLYERHTATLAALGGAQHHLGTDPGRAAAFDVALLDLFWTAVSGLSHAFALAKAEGIDGADFAPFAEGLTSLLLSSVDEHAARLDEGNYDADVATLATIAAGVEHVVEASGRAGLDTSVQQAVLAQMRRAIDAGHGGDDVSRLTAALLSDRRPKWASLRH</sequence>
<dbReference type="RefSeq" id="WP_046766681.1">
    <property type="nucleotide sequence ID" value="NZ_KQ061219.1"/>
</dbReference>
<keyword evidence="2" id="KW-0560">Oxidoreductase</keyword>
<dbReference type="Proteomes" id="UP000182977">
    <property type="component" value="Chromosome I"/>
</dbReference>
<accession>A0A1H2G8L8</accession>
<proteinExistence type="inferred from homology"/>
<dbReference type="GO" id="GO:0016491">
    <property type="term" value="F:oxidoreductase activity"/>
    <property type="evidence" value="ECO:0007669"/>
    <property type="project" value="UniProtKB-KW"/>
</dbReference>
<comment type="similarity">
    <text evidence="1">Belongs to the HIBADH-related family.</text>
</comment>
<dbReference type="Gene3D" id="3.40.50.720">
    <property type="entry name" value="NAD(P)-binding Rossmann-like Domain"/>
    <property type="match status" value="1"/>
</dbReference>
<evidence type="ECO:0000256" key="2">
    <source>
        <dbReference type="ARBA" id="ARBA00023002"/>
    </source>
</evidence>
<dbReference type="GO" id="GO:0050661">
    <property type="term" value="F:NADP binding"/>
    <property type="evidence" value="ECO:0007669"/>
    <property type="project" value="InterPro"/>
</dbReference>
<dbReference type="PIRSF" id="PIRSF000103">
    <property type="entry name" value="HIBADH"/>
    <property type="match status" value="1"/>
</dbReference>
<organism evidence="5 6">
    <name type="scientific">Jiangella alkaliphila</name>
    <dbReference type="NCBI Taxonomy" id="419479"/>
    <lineage>
        <taxon>Bacteria</taxon>
        <taxon>Bacillati</taxon>
        <taxon>Actinomycetota</taxon>
        <taxon>Actinomycetes</taxon>
        <taxon>Jiangellales</taxon>
        <taxon>Jiangellaceae</taxon>
        <taxon>Jiangella</taxon>
    </lineage>
</organism>
<feature type="domain" description="6-phosphogluconate dehydrogenase NADP-binding" evidence="3">
    <location>
        <begin position="6"/>
        <end position="156"/>
    </location>
</feature>
<dbReference type="PANTHER" id="PTHR43580">
    <property type="entry name" value="OXIDOREDUCTASE GLYR1-RELATED"/>
    <property type="match status" value="1"/>
</dbReference>
<dbReference type="Gene3D" id="1.10.1040.10">
    <property type="entry name" value="N-(1-d-carboxylethyl)-l-norvaline Dehydrogenase, domain 2"/>
    <property type="match status" value="1"/>
</dbReference>
<dbReference type="STRING" id="419479.SAMN04488563_0353"/>
<dbReference type="AlphaFoldDB" id="A0A1H2G8L8"/>
<dbReference type="Pfam" id="PF03446">
    <property type="entry name" value="NAD_binding_2"/>
    <property type="match status" value="1"/>
</dbReference>
<reference evidence="6" key="1">
    <citation type="submission" date="2016-10" db="EMBL/GenBank/DDBJ databases">
        <authorList>
            <person name="Varghese N."/>
            <person name="Submissions S."/>
        </authorList>
    </citation>
    <scope>NUCLEOTIDE SEQUENCE [LARGE SCALE GENOMIC DNA]</scope>
    <source>
        <strain evidence="6">DSM 45079</strain>
    </source>
</reference>
<dbReference type="SUPFAM" id="SSF48179">
    <property type="entry name" value="6-phosphogluconate dehydrogenase C-terminal domain-like"/>
    <property type="match status" value="1"/>
</dbReference>
<dbReference type="PANTHER" id="PTHR43580:SF2">
    <property type="entry name" value="CYTOKINE-LIKE NUCLEAR FACTOR N-PAC"/>
    <property type="match status" value="1"/>
</dbReference>
<keyword evidence="6" id="KW-1185">Reference proteome</keyword>
<name>A0A1H2G8L8_9ACTN</name>
<dbReference type="InterPro" id="IPR048666">
    <property type="entry name" value="RedAm-like_C"/>
</dbReference>
<dbReference type="InterPro" id="IPR006115">
    <property type="entry name" value="6PGDH_NADP-bd"/>
</dbReference>
<evidence type="ECO:0000313" key="6">
    <source>
        <dbReference type="Proteomes" id="UP000182977"/>
    </source>
</evidence>
<dbReference type="InterPro" id="IPR051265">
    <property type="entry name" value="HIBADH-related_NP60_sf"/>
</dbReference>
<dbReference type="EMBL" id="LT629791">
    <property type="protein sequence ID" value="SDU15839.1"/>
    <property type="molecule type" value="Genomic_DNA"/>
</dbReference>
<dbReference type="InterPro" id="IPR015815">
    <property type="entry name" value="HIBADH-related"/>
</dbReference>